<dbReference type="EC" id="3.1.3.-" evidence="1"/>
<dbReference type="PANTHER" id="PTHR48100:SF1">
    <property type="entry name" value="HISTIDINE PHOSPHATASE FAMILY PROTEIN-RELATED"/>
    <property type="match status" value="1"/>
</dbReference>
<dbReference type="SUPFAM" id="SSF53254">
    <property type="entry name" value="Phosphoglycerate mutase-like"/>
    <property type="match status" value="1"/>
</dbReference>
<dbReference type="GO" id="GO:0016787">
    <property type="term" value="F:hydrolase activity"/>
    <property type="evidence" value="ECO:0007669"/>
    <property type="project" value="UniProtKB-KW"/>
</dbReference>
<dbReference type="CDD" id="cd07067">
    <property type="entry name" value="HP_PGM_like"/>
    <property type="match status" value="1"/>
</dbReference>
<dbReference type="EMBL" id="JAVREM010000011">
    <property type="protein sequence ID" value="MDT0319152.1"/>
    <property type="molecule type" value="Genomic_DNA"/>
</dbReference>
<dbReference type="PANTHER" id="PTHR48100">
    <property type="entry name" value="BROAD-SPECIFICITY PHOSPHATASE YOR283W-RELATED"/>
    <property type="match status" value="1"/>
</dbReference>
<comment type="caution">
    <text evidence="1">The sequence shown here is derived from an EMBL/GenBank/DDBJ whole genome shotgun (WGS) entry which is preliminary data.</text>
</comment>
<evidence type="ECO:0000313" key="1">
    <source>
        <dbReference type="EMBL" id="MDT0319152.1"/>
    </source>
</evidence>
<gene>
    <name evidence="1" type="ORF">RNC47_12480</name>
</gene>
<evidence type="ECO:0000313" key="2">
    <source>
        <dbReference type="Proteomes" id="UP001183420"/>
    </source>
</evidence>
<name>A0ABU2LPL5_9ACTN</name>
<keyword evidence="2" id="KW-1185">Reference proteome</keyword>
<dbReference type="Proteomes" id="UP001183420">
    <property type="component" value="Unassembled WGS sequence"/>
</dbReference>
<dbReference type="Pfam" id="PF00300">
    <property type="entry name" value="His_Phos_1"/>
    <property type="match status" value="1"/>
</dbReference>
<proteinExistence type="predicted"/>
<organism evidence="1 2">
    <name type="scientific">Streptomyces millisiae</name>
    <dbReference type="NCBI Taxonomy" id="3075542"/>
    <lineage>
        <taxon>Bacteria</taxon>
        <taxon>Bacillati</taxon>
        <taxon>Actinomycetota</taxon>
        <taxon>Actinomycetes</taxon>
        <taxon>Kitasatosporales</taxon>
        <taxon>Streptomycetaceae</taxon>
        <taxon>Streptomyces</taxon>
    </lineage>
</organism>
<dbReference type="InterPro" id="IPR050275">
    <property type="entry name" value="PGM_Phosphatase"/>
</dbReference>
<reference evidence="2" key="1">
    <citation type="submission" date="2023-07" db="EMBL/GenBank/DDBJ databases">
        <title>30 novel species of actinomycetes from the DSMZ collection.</title>
        <authorList>
            <person name="Nouioui I."/>
        </authorList>
    </citation>
    <scope>NUCLEOTIDE SEQUENCE [LARGE SCALE GENOMIC DNA]</scope>
    <source>
        <strain evidence="2">DSM 44918</strain>
    </source>
</reference>
<sequence length="238" mass="25197">MEPAGAPIPPRLPLAELVAVRHGQSTANVLFATARRGGPVVVPSESRDADVPLSEPGRAQSVALGRWLAALAPGSRPELVLSSPYLRARRTWTLMAEAAGGGWPAPLVDERLRDREMGVFGLLPEAVIRERAPEEAERRDRLGDWFYRPPGGESLADVVLRVRDLLTELAAAAAGRRVLLVAHDAVVAAVRQVAAGLGAPPPPGDEEPVPNASISRWVGDGGRLRLVGYGATDHLPAA</sequence>
<dbReference type="SMART" id="SM00855">
    <property type="entry name" value="PGAM"/>
    <property type="match status" value="1"/>
</dbReference>
<dbReference type="InterPro" id="IPR013078">
    <property type="entry name" value="His_Pase_superF_clade-1"/>
</dbReference>
<dbReference type="RefSeq" id="WP_311598259.1">
    <property type="nucleotide sequence ID" value="NZ_JAVREM010000011.1"/>
</dbReference>
<protein>
    <submittedName>
        <fullName evidence="1">Histidine phosphatase family protein</fullName>
        <ecNumber evidence="1">3.1.3.-</ecNumber>
    </submittedName>
</protein>
<dbReference type="Gene3D" id="3.40.50.1240">
    <property type="entry name" value="Phosphoglycerate mutase-like"/>
    <property type="match status" value="1"/>
</dbReference>
<dbReference type="InterPro" id="IPR029033">
    <property type="entry name" value="His_PPase_superfam"/>
</dbReference>
<keyword evidence="1" id="KW-0378">Hydrolase</keyword>
<accession>A0ABU2LPL5</accession>